<evidence type="ECO:0000313" key="3">
    <source>
        <dbReference type="Proteomes" id="UP000717328"/>
    </source>
</evidence>
<dbReference type="OrthoDB" id="2507336at2759"/>
<feature type="compositionally biased region" description="Basic and acidic residues" evidence="1">
    <location>
        <begin position="731"/>
        <end position="740"/>
    </location>
</feature>
<comment type="caution">
    <text evidence="2">The sequence shown here is derived from an EMBL/GenBank/DDBJ whole genome shotgun (WGS) entry which is preliminary data.</text>
</comment>
<feature type="compositionally biased region" description="Polar residues" evidence="1">
    <location>
        <begin position="709"/>
        <end position="730"/>
    </location>
</feature>
<feature type="region of interest" description="Disordered" evidence="1">
    <location>
        <begin position="699"/>
        <end position="740"/>
    </location>
</feature>
<feature type="compositionally biased region" description="Pro residues" evidence="1">
    <location>
        <begin position="99"/>
        <end position="108"/>
    </location>
</feature>
<dbReference type="AlphaFoldDB" id="A0A9P7KLG9"/>
<protein>
    <submittedName>
        <fullName evidence="2">Uncharacterized protein</fullName>
    </submittedName>
</protein>
<organism evidence="2 3">
    <name type="scientific">Sphagnurus paluster</name>
    <dbReference type="NCBI Taxonomy" id="117069"/>
    <lineage>
        <taxon>Eukaryota</taxon>
        <taxon>Fungi</taxon>
        <taxon>Dikarya</taxon>
        <taxon>Basidiomycota</taxon>
        <taxon>Agaricomycotina</taxon>
        <taxon>Agaricomycetes</taxon>
        <taxon>Agaricomycetidae</taxon>
        <taxon>Agaricales</taxon>
        <taxon>Tricholomatineae</taxon>
        <taxon>Lyophyllaceae</taxon>
        <taxon>Sphagnurus</taxon>
    </lineage>
</organism>
<gene>
    <name evidence="2" type="ORF">H0H81_004023</name>
</gene>
<reference evidence="2" key="2">
    <citation type="submission" date="2021-10" db="EMBL/GenBank/DDBJ databases">
        <title>Phylogenomics reveals ancestral predisposition of the termite-cultivated fungus Termitomyces towards a domesticated lifestyle.</title>
        <authorList>
            <person name="Auxier B."/>
            <person name="Grum-Grzhimaylo A."/>
            <person name="Cardenas M.E."/>
            <person name="Lodge J.D."/>
            <person name="Laessoe T."/>
            <person name="Pedersen O."/>
            <person name="Smith M.E."/>
            <person name="Kuyper T.W."/>
            <person name="Franco-Molano E.A."/>
            <person name="Baroni T.J."/>
            <person name="Aanen D.K."/>
        </authorList>
    </citation>
    <scope>NUCLEOTIDE SEQUENCE</scope>
    <source>
        <strain evidence="2">D49</strain>
    </source>
</reference>
<evidence type="ECO:0000313" key="2">
    <source>
        <dbReference type="EMBL" id="KAG5652710.1"/>
    </source>
</evidence>
<keyword evidence="3" id="KW-1185">Reference proteome</keyword>
<dbReference type="Proteomes" id="UP000717328">
    <property type="component" value="Unassembled WGS sequence"/>
</dbReference>
<dbReference type="EMBL" id="JABCKI010000104">
    <property type="protein sequence ID" value="KAG5652710.1"/>
    <property type="molecule type" value="Genomic_DNA"/>
</dbReference>
<proteinExistence type="predicted"/>
<evidence type="ECO:0000256" key="1">
    <source>
        <dbReference type="SAM" id="MobiDB-lite"/>
    </source>
</evidence>
<sequence length="1069" mass="117867">MSKNGGPPQPTTPKYLNEFSKALALEVKILLAEVGKLRDERHELASLKAKHSAGIDYSPHWRPKIEEPPPPPAIEDSPPVQARPGWRVVHKRPERKPRPPTSSTPAHPPAMQQIVEPPRPDLPSWAQWRPNPLLAPTPVNGPALGLPQSPQPPSRTGIFVPSFPSEIVYHNIDTLSNDKPTLLNCSLVSRLFGSTSQRCLFRTVELRFRDPHRDPGRSARIAQFIDVLTPWLASCIEHLKIIDYIEDWPMLWDGIDKKDRTRRTDRFLVQLLPKIHKLRSFTLSGSLEFETFLKAPSLALMTALIAMLSRAEVSDLTIMRFDRFPVALVALYCPRLRKIHFYNNFDDIMMLPGIPSNDVEADTRHLDKELGSDFLATREIGFLQHLVSHECSGPLAKMLYDASQHPVARLSLARMQEIDVWISDATTMQTTSNLIRGCEPEFLKRIKCIFYRKEALWRGPERFNLDSLALPRGLSSLHVGIPYDSGAQFIGWLCGASTSLADLVLVIRKESFPTILDAAGLWDGMTMELAALDRILGENASEGGLLSRVEVFIQVGPEMFYSLYESRDPSLPPLEEVIPTVYLADAVCGLLARLPVLHARGVLRVRWLVTERQTAGLEVALEALRLKVEGHVHKGPDGKFKIGCEYNEGESNATLLAPHAVNASLVVNPSMIAMLTERISLIESKDGGKVLISHKPFAPHSSQGGLGSPSASGSTSINSTHPPECTSTKDAPSEHDYEPPLHERPSLLEAFLTIASLSPTSFGFFLQARRIVDALLLPAHVGILEPARPTPALSCAIYLWAYHFSTPPASPDDQYTQASHPGPSPTMNLTLQRANDFLAQDLAVIPGTDSRTMVSEFLDGRSTTGFSDKALYAKAVVLFEQALMIHSEVDQGDDLDKVVNQPSSSSLFAHLDMLITEFQRSLPLIPIKTDTGLSSAHTHLTLKTHLLSHGALITVHAPFVRPDSHFLKSAQRQCLCAALEIAALTRTHIPSHSDSPDAGVEPIVGIIWASACEILLPLLKSGSVGVSHVEIESDTYLAVAEAINTLLKALENYSDRIPLFSTLPFDSAK</sequence>
<name>A0A9P7KLG9_9AGAR</name>
<accession>A0A9P7KLG9</accession>
<feature type="region of interest" description="Disordered" evidence="1">
    <location>
        <begin position="47"/>
        <end position="153"/>
    </location>
</feature>
<reference evidence="2" key="1">
    <citation type="submission" date="2021-02" db="EMBL/GenBank/DDBJ databases">
        <authorList>
            <person name="Nieuwenhuis M."/>
            <person name="Van De Peppel L.J.J."/>
        </authorList>
    </citation>
    <scope>NUCLEOTIDE SEQUENCE</scope>
    <source>
        <strain evidence="2">D49</strain>
    </source>
</reference>